<feature type="signal peptide" evidence="1">
    <location>
        <begin position="1"/>
        <end position="18"/>
    </location>
</feature>
<reference evidence="3" key="1">
    <citation type="submission" date="2024-05" db="EMBL/GenBank/DDBJ databases">
        <title>Alkalihalobacillus sp. strain MEB203 novel alkaliphilic bacterium from Lonar Lake, India.</title>
        <authorList>
            <person name="Joshi A."/>
            <person name="Thite S."/>
            <person name="Mengade P."/>
        </authorList>
    </citation>
    <scope>NUCLEOTIDE SEQUENCE</scope>
    <source>
        <strain evidence="3">MEB 203</strain>
    </source>
</reference>
<feature type="chain" id="PRO_5046076109" description="TcaA protein NTF2-like domain-containing protein" evidence="1">
    <location>
        <begin position="19"/>
        <end position="152"/>
    </location>
</feature>
<gene>
    <name evidence="3" type="ORF">N7Z68_06850</name>
</gene>
<keyword evidence="4" id="KW-1185">Reference proteome</keyword>
<dbReference type="Pfam" id="PF22819">
    <property type="entry name" value="TcaA_5th"/>
    <property type="match status" value="1"/>
</dbReference>
<comment type="caution">
    <text evidence="3">The sequence shown here is derived from an EMBL/GenBank/DDBJ whole genome shotgun (WGS) entry which is preliminary data.</text>
</comment>
<dbReference type="RefSeq" id="WP_275117715.1">
    <property type="nucleotide sequence ID" value="NZ_JAOTPO010000003.1"/>
</dbReference>
<evidence type="ECO:0000256" key="1">
    <source>
        <dbReference type="SAM" id="SignalP"/>
    </source>
</evidence>
<name>A0ABT5VFW9_9BACI</name>
<feature type="domain" description="TcaA protein NTF2-like" evidence="2">
    <location>
        <begin position="38"/>
        <end position="148"/>
    </location>
</feature>
<dbReference type="EMBL" id="JAOTPO010000003">
    <property type="protein sequence ID" value="MDE5413099.1"/>
    <property type="molecule type" value="Genomic_DNA"/>
</dbReference>
<protein>
    <recommendedName>
        <fullName evidence="2">TcaA protein NTF2-like domain-containing protein</fullName>
    </recommendedName>
</protein>
<keyword evidence="1" id="KW-0732">Signal</keyword>
<proteinExistence type="predicted"/>
<accession>A0ABT5VFW9</accession>
<organism evidence="3 4">
    <name type="scientific">Alkalihalobacterium chitinilyticum</name>
    <dbReference type="NCBI Taxonomy" id="2980103"/>
    <lineage>
        <taxon>Bacteria</taxon>
        <taxon>Bacillati</taxon>
        <taxon>Bacillota</taxon>
        <taxon>Bacilli</taxon>
        <taxon>Bacillales</taxon>
        <taxon>Bacillaceae</taxon>
        <taxon>Alkalihalobacterium</taxon>
    </lineage>
</organism>
<evidence type="ECO:0000313" key="4">
    <source>
        <dbReference type="Proteomes" id="UP001148125"/>
    </source>
</evidence>
<dbReference type="PROSITE" id="PS51257">
    <property type="entry name" value="PROKAR_LIPOPROTEIN"/>
    <property type="match status" value="1"/>
</dbReference>
<evidence type="ECO:0000259" key="2">
    <source>
        <dbReference type="Pfam" id="PF22819"/>
    </source>
</evidence>
<dbReference type="Proteomes" id="UP001148125">
    <property type="component" value="Unassembled WGS sequence"/>
</dbReference>
<sequence length="152" mass="17627">MKKIITFLFISLAITSLITGCGNGEEETFVPASEESTQSAIEFVNQYKQEMVFQVNEGNFSELEHFLIPNSTFYHLIRRHVNDLQQERSTLTLIEHTVSDVLDNEQGILLAHVFEVTEKTDRRGEKTTEEMNIVYELVEHNESFRILSIMKR</sequence>
<evidence type="ECO:0000313" key="3">
    <source>
        <dbReference type="EMBL" id="MDE5413099.1"/>
    </source>
</evidence>
<dbReference type="InterPro" id="IPR054528">
    <property type="entry name" value="TcaA_5th"/>
</dbReference>